<keyword evidence="3" id="KW-1185">Reference proteome</keyword>
<feature type="compositionally biased region" description="Polar residues" evidence="1">
    <location>
        <begin position="10"/>
        <end position="20"/>
    </location>
</feature>
<evidence type="ECO:0000313" key="3">
    <source>
        <dbReference type="Proteomes" id="UP000756346"/>
    </source>
</evidence>
<dbReference type="GeneID" id="70192077"/>
<sequence>MASSIPLWGSVQQVGRQTSAEDGLRRSLGEQAGTPRGRAFGDGGVVMQVGRGKGADQARSTCVTTPGFGTSNDAGRGPGGREKVGPVPGTYLRKFRRFWQTLRRAKSTLPAVQHEWFRHQDTPLGTIGLSVALARGHGGWSEPFIRCFG</sequence>
<comment type="caution">
    <text evidence="2">The sequence shown here is derived from an EMBL/GenBank/DDBJ whole genome shotgun (WGS) entry which is preliminary data.</text>
</comment>
<feature type="region of interest" description="Disordered" evidence="1">
    <location>
        <begin position="1"/>
        <end position="87"/>
    </location>
</feature>
<dbReference type="AlphaFoldDB" id="A0A9P8YB35"/>
<dbReference type="Proteomes" id="UP000756346">
    <property type="component" value="Unassembled WGS sequence"/>
</dbReference>
<organism evidence="2 3">
    <name type="scientific">Microdochium trichocladiopsis</name>
    <dbReference type="NCBI Taxonomy" id="1682393"/>
    <lineage>
        <taxon>Eukaryota</taxon>
        <taxon>Fungi</taxon>
        <taxon>Dikarya</taxon>
        <taxon>Ascomycota</taxon>
        <taxon>Pezizomycotina</taxon>
        <taxon>Sordariomycetes</taxon>
        <taxon>Xylariomycetidae</taxon>
        <taxon>Xylariales</taxon>
        <taxon>Microdochiaceae</taxon>
        <taxon>Microdochium</taxon>
    </lineage>
</organism>
<name>A0A9P8YB35_9PEZI</name>
<accession>A0A9P8YB35</accession>
<gene>
    <name evidence="2" type="ORF">B0I36DRAFT_430278</name>
</gene>
<dbReference type="EMBL" id="JAGTJQ010000004">
    <property type="protein sequence ID" value="KAH7032932.1"/>
    <property type="molecule type" value="Genomic_DNA"/>
</dbReference>
<reference evidence="2" key="1">
    <citation type="journal article" date="2021" name="Nat. Commun.">
        <title>Genetic determinants of endophytism in the Arabidopsis root mycobiome.</title>
        <authorList>
            <person name="Mesny F."/>
            <person name="Miyauchi S."/>
            <person name="Thiergart T."/>
            <person name="Pickel B."/>
            <person name="Atanasova L."/>
            <person name="Karlsson M."/>
            <person name="Huettel B."/>
            <person name="Barry K.W."/>
            <person name="Haridas S."/>
            <person name="Chen C."/>
            <person name="Bauer D."/>
            <person name="Andreopoulos W."/>
            <person name="Pangilinan J."/>
            <person name="LaButti K."/>
            <person name="Riley R."/>
            <person name="Lipzen A."/>
            <person name="Clum A."/>
            <person name="Drula E."/>
            <person name="Henrissat B."/>
            <person name="Kohler A."/>
            <person name="Grigoriev I.V."/>
            <person name="Martin F.M."/>
            <person name="Hacquard S."/>
        </authorList>
    </citation>
    <scope>NUCLEOTIDE SEQUENCE</scope>
    <source>
        <strain evidence="2">MPI-CAGE-CH-0230</strain>
    </source>
</reference>
<feature type="compositionally biased region" description="Polar residues" evidence="1">
    <location>
        <begin position="58"/>
        <end position="73"/>
    </location>
</feature>
<evidence type="ECO:0000256" key="1">
    <source>
        <dbReference type="SAM" id="MobiDB-lite"/>
    </source>
</evidence>
<proteinExistence type="predicted"/>
<dbReference type="RefSeq" id="XP_046013764.1">
    <property type="nucleotide sequence ID" value="XM_046162531.1"/>
</dbReference>
<protein>
    <submittedName>
        <fullName evidence="2">Uncharacterized protein</fullName>
    </submittedName>
</protein>
<evidence type="ECO:0000313" key="2">
    <source>
        <dbReference type="EMBL" id="KAH7032932.1"/>
    </source>
</evidence>